<organism evidence="12 13">
    <name type="scientific">Asbolus verrucosus</name>
    <name type="common">Desert ironclad beetle</name>
    <dbReference type="NCBI Taxonomy" id="1661398"/>
    <lineage>
        <taxon>Eukaryota</taxon>
        <taxon>Metazoa</taxon>
        <taxon>Ecdysozoa</taxon>
        <taxon>Arthropoda</taxon>
        <taxon>Hexapoda</taxon>
        <taxon>Insecta</taxon>
        <taxon>Pterygota</taxon>
        <taxon>Neoptera</taxon>
        <taxon>Endopterygota</taxon>
        <taxon>Coleoptera</taxon>
        <taxon>Polyphaga</taxon>
        <taxon>Cucujiformia</taxon>
        <taxon>Tenebrionidae</taxon>
        <taxon>Pimeliinae</taxon>
        <taxon>Asbolus</taxon>
    </lineage>
</organism>
<keyword evidence="6" id="KW-0720">Serine protease</keyword>
<evidence type="ECO:0000256" key="9">
    <source>
        <dbReference type="ARBA" id="ARBA00058347"/>
    </source>
</evidence>
<accession>A0A482WA93</accession>
<dbReference type="Pfam" id="PF03575">
    <property type="entry name" value="Peptidase_S51"/>
    <property type="match status" value="1"/>
</dbReference>
<reference evidence="12 13" key="1">
    <citation type="submission" date="2017-03" db="EMBL/GenBank/DDBJ databases">
        <title>Genome of the blue death feigning beetle - Asbolus verrucosus.</title>
        <authorList>
            <person name="Rider S.D."/>
        </authorList>
    </citation>
    <scope>NUCLEOTIDE SEQUENCE [LARGE SCALE GENOMIC DNA]</scope>
    <source>
        <strain evidence="12">Butters</strain>
        <tissue evidence="12">Head and leg muscle</tissue>
    </source>
</reference>
<name>A0A482WA93_ASBVE</name>
<dbReference type="AlphaFoldDB" id="A0A482WA93"/>
<evidence type="ECO:0000256" key="11">
    <source>
        <dbReference type="ARBA" id="ARBA00075877"/>
    </source>
</evidence>
<comment type="catalytic activity">
    <reaction evidence="8">
        <text>Dipeptidase E catalyzes the hydrolysis of dipeptides Asp-|-Xaa. It does not act on peptides with N-terminal Glu, Asn or Gln, nor does it cleave isoaspartyl peptides.</text>
        <dbReference type="EC" id="3.4.13.21"/>
    </reaction>
</comment>
<dbReference type="InterPro" id="IPR029062">
    <property type="entry name" value="Class_I_gatase-like"/>
</dbReference>
<comment type="similarity">
    <text evidence="2">Belongs to the peptidase S51 family.</text>
</comment>
<dbReference type="PANTHER" id="PTHR20842">
    <property type="entry name" value="PROTEASE S51 ALPHA-ASPARTYL DIPEPTIDASE"/>
    <property type="match status" value="1"/>
</dbReference>
<sequence>MSTPRLLLLSSSAVHGHGYLEYAATDINIFLNKNRVSTVLFIPYASADYDSYLKKVEAVFSKWGYQVEGIHKHNPVEAVANAEAIFIGGGNTFLLLKTLYDKNLIKPIRQRILNDGVPYIGSSAGTNVAAPTIHNTNDMPIVYPPSFKALNLIPFNINPHYLDPDNNSTHKGETREERILQYHGLPSEYDVFNVLGLREGCTLFIDGQVGILKGINNARLFIRGKPPKEIAVGTDLSHLLTDTLRTEKKLTP</sequence>
<evidence type="ECO:0000256" key="7">
    <source>
        <dbReference type="ARBA" id="ARBA00022997"/>
    </source>
</evidence>
<dbReference type="GO" id="GO:0016805">
    <property type="term" value="F:dipeptidase activity"/>
    <property type="evidence" value="ECO:0007669"/>
    <property type="project" value="UniProtKB-KW"/>
</dbReference>
<evidence type="ECO:0000256" key="5">
    <source>
        <dbReference type="ARBA" id="ARBA00022801"/>
    </source>
</evidence>
<comment type="caution">
    <text evidence="12">The sequence shown here is derived from an EMBL/GenBank/DDBJ whole genome shotgun (WGS) entry which is preliminary data.</text>
</comment>
<dbReference type="Proteomes" id="UP000292052">
    <property type="component" value="Unassembled WGS sequence"/>
</dbReference>
<dbReference type="EMBL" id="QDEB01015049">
    <property type="protein sequence ID" value="RZC41677.1"/>
    <property type="molecule type" value="Genomic_DNA"/>
</dbReference>
<dbReference type="EC" id="3.4.13.21" evidence="10"/>
<dbReference type="Gene3D" id="3.40.50.880">
    <property type="match status" value="1"/>
</dbReference>
<dbReference type="GO" id="GO:0006508">
    <property type="term" value="P:proteolysis"/>
    <property type="evidence" value="ECO:0007669"/>
    <property type="project" value="UniProtKB-KW"/>
</dbReference>
<keyword evidence="7" id="KW-0224">Dipeptidase</keyword>
<evidence type="ECO:0000313" key="12">
    <source>
        <dbReference type="EMBL" id="RZC41677.1"/>
    </source>
</evidence>
<evidence type="ECO:0000256" key="1">
    <source>
        <dbReference type="ARBA" id="ARBA00004496"/>
    </source>
</evidence>
<dbReference type="OrthoDB" id="10052168at2759"/>
<dbReference type="InterPro" id="IPR005320">
    <property type="entry name" value="Peptidase_S51"/>
</dbReference>
<keyword evidence="4" id="KW-0645">Protease</keyword>
<evidence type="ECO:0000256" key="10">
    <source>
        <dbReference type="ARBA" id="ARBA00066675"/>
    </source>
</evidence>
<proteinExistence type="inferred from homology"/>
<evidence type="ECO:0000256" key="4">
    <source>
        <dbReference type="ARBA" id="ARBA00022670"/>
    </source>
</evidence>
<keyword evidence="13" id="KW-1185">Reference proteome</keyword>
<comment type="subcellular location">
    <subcellularLocation>
        <location evidence="1">Cytoplasm</location>
    </subcellularLocation>
</comment>
<protein>
    <recommendedName>
        <fullName evidence="10">dipeptidase E</fullName>
        <ecNumber evidence="10">3.4.13.21</ecNumber>
    </recommendedName>
    <alternativeName>
        <fullName evidence="11">Asp-specific dipeptidase</fullName>
    </alternativeName>
</protein>
<evidence type="ECO:0000256" key="8">
    <source>
        <dbReference type="ARBA" id="ARBA00050239"/>
    </source>
</evidence>
<gene>
    <name evidence="12" type="ORF">BDFB_005081</name>
</gene>
<keyword evidence="5" id="KW-0378">Hydrolase</keyword>
<dbReference type="GO" id="GO:0005737">
    <property type="term" value="C:cytoplasm"/>
    <property type="evidence" value="ECO:0007669"/>
    <property type="project" value="UniProtKB-SubCell"/>
</dbReference>
<dbReference type="GO" id="GO:0008236">
    <property type="term" value="F:serine-type peptidase activity"/>
    <property type="evidence" value="ECO:0007669"/>
    <property type="project" value="UniProtKB-KW"/>
</dbReference>
<evidence type="ECO:0000256" key="3">
    <source>
        <dbReference type="ARBA" id="ARBA00022490"/>
    </source>
</evidence>
<dbReference type="SUPFAM" id="SSF52317">
    <property type="entry name" value="Class I glutamine amidotransferase-like"/>
    <property type="match status" value="1"/>
</dbReference>
<evidence type="ECO:0000256" key="2">
    <source>
        <dbReference type="ARBA" id="ARBA00006534"/>
    </source>
</evidence>
<dbReference type="STRING" id="1661398.A0A482WA93"/>
<keyword evidence="3" id="KW-0963">Cytoplasm</keyword>
<evidence type="ECO:0000313" key="13">
    <source>
        <dbReference type="Proteomes" id="UP000292052"/>
    </source>
</evidence>
<comment type="function">
    <text evidence="9">Hydrolyzes dipeptides containing N-terminal aspartate residues.</text>
</comment>
<dbReference type="NCBIfam" id="NF003642">
    <property type="entry name" value="PRK05282.1"/>
    <property type="match status" value="1"/>
</dbReference>
<dbReference type="FunFam" id="3.40.50.880:FF:000007">
    <property type="entry name" value="Peptidase E"/>
    <property type="match status" value="1"/>
</dbReference>
<evidence type="ECO:0000256" key="6">
    <source>
        <dbReference type="ARBA" id="ARBA00022825"/>
    </source>
</evidence>
<dbReference type="PANTHER" id="PTHR20842:SF0">
    <property type="entry name" value="ALPHA-ASPARTYL DIPEPTIDASE"/>
    <property type="match status" value="1"/>
</dbReference>
<dbReference type="CDD" id="cd03146">
    <property type="entry name" value="GAT1_Peptidase_E"/>
    <property type="match status" value="1"/>
</dbReference>